<name>A0A0F9YET2_9ZZZZ</name>
<feature type="region of interest" description="Disordered" evidence="1">
    <location>
        <begin position="376"/>
        <end position="402"/>
    </location>
</feature>
<sequence>MRVLVVLLLIVTAALTGCESLSQPDSLLARSSEALKNQRQRLADLAASLTSDPKEQERHAEVQALFDQEYIDPLTVYLQRHGEDSNYAPYAELVRAERSERCGVVAARYAPQDPNAATLQRLKRGYVFSCPAVIDAFALRVSAAQSAVATQTNATPVTPTAKADTPVSQRAASSNNAKDCYLLFSIKNFQQAQPSCSAAAAKGDGKAQHHLAVIAQTDGDQSEALRWARESAGQGDANGQLLLAQLLAAQDQQEEAATWLKAASDQDQREANFLLAQAYQQGTGLARNFPQSQVHLHRAASAGYVPAILQLANQQKGSASARHWLREAAKKNSATAQYELGMDYLQGTSGDTDLIEAYVWLSLALVNGEKRGKRHVEQLSSQLSPEELTQAQGRVHSGLNGL</sequence>
<comment type="caution">
    <text evidence="2">The sequence shown here is derived from an EMBL/GenBank/DDBJ whole genome shotgun (WGS) entry which is preliminary data.</text>
</comment>
<dbReference type="SMART" id="SM00671">
    <property type="entry name" value="SEL1"/>
    <property type="match status" value="5"/>
</dbReference>
<dbReference type="Pfam" id="PF08238">
    <property type="entry name" value="Sel1"/>
    <property type="match status" value="4"/>
</dbReference>
<accession>A0A0F9YET2</accession>
<dbReference type="PROSITE" id="PS51257">
    <property type="entry name" value="PROKAR_LIPOPROTEIN"/>
    <property type="match status" value="1"/>
</dbReference>
<dbReference type="PANTHER" id="PTHR45088:SF1">
    <property type="entry name" value="OS04G0476000 PROTEIN"/>
    <property type="match status" value="1"/>
</dbReference>
<dbReference type="Gene3D" id="1.25.40.10">
    <property type="entry name" value="Tetratricopeptide repeat domain"/>
    <property type="match status" value="2"/>
</dbReference>
<dbReference type="AlphaFoldDB" id="A0A0F9YET2"/>
<gene>
    <name evidence="2" type="ORF">LCGC14_0098940</name>
</gene>
<dbReference type="PANTHER" id="PTHR45088">
    <property type="entry name" value="OSJNBA0022H21.17 PROTEIN"/>
    <property type="match status" value="1"/>
</dbReference>
<organism evidence="2">
    <name type="scientific">marine sediment metagenome</name>
    <dbReference type="NCBI Taxonomy" id="412755"/>
    <lineage>
        <taxon>unclassified sequences</taxon>
        <taxon>metagenomes</taxon>
        <taxon>ecological metagenomes</taxon>
    </lineage>
</organism>
<evidence type="ECO:0000313" key="2">
    <source>
        <dbReference type="EMBL" id="KKO02974.1"/>
    </source>
</evidence>
<feature type="compositionally biased region" description="Polar residues" evidence="1">
    <location>
        <begin position="378"/>
        <end position="392"/>
    </location>
</feature>
<evidence type="ECO:0000256" key="1">
    <source>
        <dbReference type="SAM" id="MobiDB-lite"/>
    </source>
</evidence>
<dbReference type="SUPFAM" id="SSF81901">
    <property type="entry name" value="HCP-like"/>
    <property type="match status" value="1"/>
</dbReference>
<dbReference type="EMBL" id="LAZR01000028">
    <property type="protein sequence ID" value="KKO02974.1"/>
    <property type="molecule type" value="Genomic_DNA"/>
</dbReference>
<feature type="region of interest" description="Disordered" evidence="1">
    <location>
        <begin position="151"/>
        <end position="170"/>
    </location>
</feature>
<dbReference type="InterPro" id="IPR011990">
    <property type="entry name" value="TPR-like_helical_dom_sf"/>
</dbReference>
<proteinExistence type="predicted"/>
<dbReference type="InterPro" id="IPR053301">
    <property type="entry name" value="F-box_motif"/>
</dbReference>
<reference evidence="2" key="1">
    <citation type="journal article" date="2015" name="Nature">
        <title>Complex archaea that bridge the gap between prokaryotes and eukaryotes.</title>
        <authorList>
            <person name="Spang A."/>
            <person name="Saw J.H."/>
            <person name="Jorgensen S.L."/>
            <person name="Zaremba-Niedzwiedzka K."/>
            <person name="Martijn J."/>
            <person name="Lind A.E."/>
            <person name="van Eijk R."/>
            <person name="Schleper C."/>
            <person name="Guy L."/>
            <person name="Ettema T.J."/>
        </authorList>
    </citation>
    <scope>NUCLEOTIDE SEQUENCE</scope>
</reference>
<evidence type="ECO:0008006" key="3">
    <source>
        <dbReference type="Google" id="ProtNLM"/>
    </source>
</evidence>
<dbReference type="InterPro" id="IPR006597">
    <property type="entry name" value="Sel1-like"/>
</dbReference>
<protein>
    <recommendedName>
        <fullName evidence="3">Sel1 repeat family protein</fullName>
    </recommendedName>
</protein>